<protein>
    <recommendedName>
        <fullName evidence="4">Integral membrane protein</fullName>
    </recommendedName>
</protein>
<feature type="transmembrane region" description="Helical" evidence="1">
    <location>
        <begin position="92"/>
        <end position="110"/>
    </location>
</feature>
<feature type="transmembrane region" description="Helical" evidence="1">
    <location>
        <begin position="24"/>
        <end position="44"/>
    </location>
</feature>
<gene>
    <name evidence="2" type="ORF">AQ490_15805</name>
</gene>
<comment type="caution">
    <text evidence="2">The sequence shown here is derived from an EMBL/GenBank/DDBJ whole genome shotgun (WGS) entry which is preliminary data.</text>
</comment>
<dbReference type="STRING" id="76728.AQ490_15805"/>
<dbReference type="AlphaFoldDB" id="A0A0T6LWY4"/>
<organism evidence="2 3">
    <name type="scientific">Wenjunlia vitaminophila</name>
    <name type="common">Streptomyces vitaminophilus</name>
    <dbReference type="NCBI Taxonomy" id="76728"/>
    <lineage>
        <taxon>Bacteria</taxon>
        <taxon>Bacillati</taxon>
        <taxon>Actinomycetota</taxon>
        <taxon>Actinomycetes</taxon>
        <taxon>Kitasatosporales</taxon>
        <taxon>Streptomycetaceae</taxon>
        <taxon>Wenjunlia</taxon>
    </lineage>
</organism>
<dbReference type="Proteomes" id="UP000050867">
    <property type="component" value="Unassembled WGS sequence"/>
</dbReference>
<keyword evidence="1" id="KW-0812">Transmembrane</keyword>
<feature type="transmembrane region" description="Helical" evidence="1">
    <location>
        <begin position="303"/>
        <end position="320"/>
    </location>
</feature>
<feature type="transmembrane region" description="Helical" evidence="1">
    <location>
        <begin position="353"/>
        <end position="370"/>
    </location>
</feature>
<keyword evidence="1" id="KW-0472">Membrane</keyword>
<dbReference type="EMBL" id="LLZU01000005">
    <property type="protein sequence ID" value="KRV50537.1"/>
    <property type="molecule type" value="Genomic_DNA"/>
</dbReference>
<feature type="transmembrane region" description="Helical" evidence="1">
    <location>
        <begin position="327"/>
        <end position="347"/>
    </location>
</feature>
<reference evidence="2 3" key="1">
    <citation type="submission" date="2015-10" db="EMBL/GenBank/DDBJ databases">
        <title>Draft genome sequence of pyrrolomycin-producing Streptomyces vitaminophilus.</title>
        <authorList>
            <person name="Graham D.E."/>
            <person name="Mahan K.M."/>
            <person name="Klingeman D.M."/>
            <person name="Hettich R.L."/>
            <person name="Parry R.J."/>
        </authorList>
    </citation>
    <scope>NUCLEOTIDE SEQUENCE [LARGE SCALE GENOMIC DNA]</scope>
    <source>
        <strain evidence="2 3">ATCC 31673</strain>
    </source>
</reference>
<feature type="transmembrane region" description="Helical" evidence="1">
    <location>
        <begin position="144"/>
        <end position="161"/>
    </location>
</feature>
<evidence type="ECO:0000313" key="2">
    <source>
        <dbReference type="EMBL" id="KRV50537.1"/>
    </source>
</evidence>
<dbReference type="OrthoDB" id="3458595at2"/>
<evidence type="ECO:0000256" key="1">
    <source>
        <dbReference type="SAM" id="Phobius"/>
    </source>
</evidence>
<evidence type="ECO:0000313" key="3">
    <source>
        <dbReference type="Proteomes" id="UP000050867"/>
    </source>
</evidence>
<feature type="transmembrane region" description="Helical" evidence="1">
    <location>
        <begin position="229"/>
        <end position="247"/>
    </location>
</feature>
<accession>A0A0T6LWY4</accession>
<sequence length="520" mass="55679">MSILQTASRREPVPHSVDRRPSRFWLGPAAVAAGFVIAQVILVIPGLGMGWDETVYASQVDPRSPTAFFSAPRARGITYLIAPVTVLTPSLLALRIWLALLSGIGLLLALRVWRRLLPAPVLTVAGALFASLWITVFYGPQAMPNLWVALGCLAAVGYFLRSGAVRTGTSRVGTVRLEALPLRRVDPDRHALLGLGASVTAVGLMRPTDAAWLVLPLGLVALVGRVRPAVLAVLACGLALGWAEWLIEAWARYGGPRSRLHRASEVQGGMGWNWAVDDQARSLDGRGLCRPCDVPWPHPSVTAWWFLLPLLVLAGLWVARRAGRGRLVGTATLTGGALAVPYLFLIGYAAPRFLLPTYALLAVPTAECLLRLTASARHRRQVLAALAAVLSAHLAVQYAVLAKTTQRSDAARRDVKRVAEELHRQGVRPPCVVSGHQAVQIAYQAGCASRQTRGNDTSITPRALVGLSASRPVAVVVVGRRPPPSFARDWRRQALPDLGSTRGVRAYLSPSAVPGPTSGG</sequence>
<feature type="transmembrane region" description="Helical" evidence="1">
    <location>
        <begin position="382"/>
        <end position="401"/>
    </location>
</feature>
<feature type="transmembrane region" description="Helical" evidence="1">
    <location>
        <begin position="117"/>
        <end position="138"/>
    </location>
</feature>
<evidence type="ECO:0008006" key="4">
    <source>
        <dbReference type="Google" id="ProtNLM"/>
    </source>
</evidence>
<keyword evidence="1" id="KW-1133">Transmembrane helix</keyword>
<dbReference type="eggNOG" id="ENOG5033PE4">
    <property type="taxonomic scope" value="Bacteria"/>
</dbReference>
<proteinExistence type="predicted"/>
<keyword evidence="3" id="KW-1185">Reference proteome</keyword>
<name>A0A0T6LWY4_WENVI</name>